<name>A0ABR3NUS2_9TELE</name>
<organism evidence="1 2">
    <name type="scientific">Cirrhinus molitorella</name>
    <name type="common">mud carp</name>
    <dbReference type="NCBI Taxonomy" id="172907"/>
    <lineage>
        <taxon>Eukaryota</taxon>
        <taxon>Metazoa</taxon>
        <taxon>Chordata</taxon>
        <taxon>Craniata</taxon>
        <taxon>Vertebrata</taxon>
        <taxon>Euteleostomi</taxon>
        <taxon>Actinopterygii</taxon>
        <taxon>Neopterygii</taxon>
        <taxon>Teleostei</taxon>
        <taxon>Ostariophysi</taxon>
        <taxon>Cypriniformes</taxon>
        <taxon>Cyprinidae</taxon>
        <taxon>Labeoninae</taxon>
        <taxon>Labeonini</taxon>
        <taxon>Cirrhinus</taxon>
    </lineage>
</organism>
<dbReference type="EMBL" id="JAYMGO010000002">
    <property type="protein sequence ID" value="KAL1280516.1"/>
    <property type="molecule type" value="Genomic_DNA"/>
</dbReference>
<keyword evidence="2" id="KW-1185">Reference proteome</keyword>
<dbReference type="Proteomes" id="UP001558613">
    <property type="component" value="Unassembled WGS sequence"/>
</dbReference>
<sequence>MARRPQGQPSTHVIGLAALTPLPCPGGEETLMWTKGAIACWEVGGRASQADAADKVDCVPGAYGKGPLAGGTMMQTEAETCDVELRNRRCRTQAFA</sequence>
<evidence type="ECO:0000313" key="1">
    <source>
        <dbReference type="EMBL" id="KAL1280516.1"/>
    </source>
</evidence>
<protein>
    <submittedName>
        <fullName evidence="1">Uncharacterized protein</fullName>
    </submittedName>
</protein>
<proteinExistence type="predicted"/>
<evidence type="ECO:0000313" key="2">
    <source>
        <dbReference type="Proteomes" id="UP001558613"/>
    </source>
</evidence>
<comment type="caution">
    <text evidence="1">The sequence shown here is derived from an EMBL/GenBank/DDBJ whole genome shotgun (WGS) entry which is preliminary data.</text>
</comment>
<gene>
    <name evidence="1" type="ORF">QQF64_015116</name>
</gene>
<reference evidence="1 2" key="1">
    <citation type="submission" date="2023-09" db="EMBL/GenBank/DDBJ databases">
        <authorList>
            <person name="Wang M."/>
        </authorList>
    </citation>
    <scope>NUCLEOTIDE SEQUENCE [LARGE SCALE GENOMIC DNA]</scope>
    <source>
        <strain evidence="1">GT-2023</strain>
        <tissue evidence="1">Liver</tissue>
    </source>
</reference>
<accession>A0ABR3NUS2</accession>